<dbReference type="Proteomes" id="UP000095280">
    <property type="component" value="Unplaced"/>
</dbReference>
<proteinExistence type="predicted"/>
<name>A0A1I8FP10_9PLAT</name>
<evidence type="ECO:0000313" key="1">
    <source>
        <dbReference type="Proteomes" id="UP000095280"/>
    </source>
</evidence>
<evidence type="ECO:0000313" key="2">
    <source>
        <dbReference type="WBParaSite" id="maker-unitig_41574-snap-gene-0.2-mRNA-1"/>
    </source>
</evidence>
<dbReference type="AlphaFoldDB" id="A0A1I8FP10"/>
<organism evidence="1 2">
    <name type="scientific">Macrostomum lignano</name>
    <dbReference type="NCBI Taxonomy" id="282301"/>
    <lineage>
        <taxon>Eukaryota</taxon>
        <taxon>Metazoa</taxon>
        <taxon>Spiralia</taxon>
        <taxon>Lophotrochozoa</taxon>
        <taxon>Platyhelminthes</taxon>
        <taxon>Rhabditophora</taxon>
        <taxon>Macrostomorpha</taxon>
        <taxon>Macrostomida</taxon>
        <taxon>Macrostomidae</taxon>
        <taxon>Macrostomum</taxon>
    </lineage>
</organism>
<accession>A0A1I8FP10</accession>
<protein>
    <submittedName>
        <fullName evidence="2">Ketoacyl_synth_N domain-containing protein</fullName>
    </submittedName>
</protein>
<reference evidence="2" key="1">
    <citation type="submission" date="2016-11" db="UniProtKB">
        <authorList>
            <consortium name="WormBaseParasite"/>
        </authorList>
    </citation>
    <scope>IDENTIFICATION</scope>
</reference>
<sequence>KLPRPSLWLRQGSGDVTNSSSRVAAIGGGFADRLDESAFYAMAQSLAAALMECQPSPRTGAPPPGLCWMPPSCFLHQTRASGSRSGSGLPAFADALEAEQRSRWGVPRLGTGPVLMRMSLTYSSIINSL</sequence>
<keyword evidence="1" id="KW-1185">Reference proteome</keyword>
<dbReference type="WBParaSite" id="maker-unitig_41574-snap-gene-0.2-mRNA-1">
    <property type="protein sequence ID" value="maker-unitig_41574-snap-gene-0.2-mRNA-1"/>
    <property type="gene ID" value="maker-unitig_41574-snap-gene-0.2"/>
</dbReference>